<keyword evidence="5" id="KW-1185">Reference proteome</keyword>
<dbReference type="InterPro" id="IPR054363">
    <property type="entry name" value="GH95_cat"/>
</dbReference>
<evidence type="ECO:0000259" key="2">
    <source>
        <dbReference type="Pfam" id="PF21307"/>
    </source>
</evidence>
<proteinExistence type="predicted"/>
<dbReference type="InterPro" id="IPR013780">
    <property type="entry name" value="Glyco_hydro_b"/>
</dbReference>
<dbReference type="Pfam" id="PF22124">
    <property type="entry name" value="Glyco_hydro_95_cat"/>
    <property type="match status" value="1"/>
</dbReference>
<dbReference type="Pfam" id="PF21307">
    <property type="entry name" value="Glyco_hydro_95_C"/>
    <property type="match status" value="1"/>
</dbReference>
<dbReference type="Gene3D" id="2.70.98.50">
    <property type="entry name" value="putative glycoside hydrolase family protein from bacillus halodurans"/>
    <property type="match status" value="1"/>
</dbReference>
<dbReference type="InterPro" id="IPR016518">
    <property type="entry name" value="Alpha-L-fucosidase"/>
</dbReference>
<feature type="domain" description="Glycosyl hydrolase family 95 catalytic" evidence="3">
    <location>
        <begin position="275"/>
        <end position="677"/>
    </location>
</feature>
<dbReference type="PANTHER" id="PTHR31084:SF0">
    <property type="entry name" value="ALPHA-L-FUCOSIDASE 2"/>
    <property type="match status" value="1"/>
</dbReference>
<sequence length="761" mass="81217">MTETTLRYDAPASAWTEALPLGNGRIGAMVFGGVAVERLQLNDDTCWSGSPRSRSAPDGPAALAAARGALEREDVREAGRQVQRLQGGFGQAYQPLVDLWIEQAAPAGLDGYSRWLHLDEGVAGHSWTSGTQEAFVSHPASVLVLHRTWSAGSGDVRVSTTSAHPLDEPVGGDARWSATLRMPSDSPPDYVPRARVLRDRTRGASVTAAVALAVRTDGTVDAGPDGLRLRDATWATLVVATATDYAGATAPLHGDASRLRAAATATADAAASRGFSTLRAEHVADHAGLVDRVALDLGASTASGLPTDERLRRHAAGHPDPGLAALAFHYGRYLMVAGSRRGTLPLTLQGIWNDAVQPPWSCSYTVNINTQMNYWPALSTNLAECHEPLVRWIGELATAGTRTATELYGLRGWTAHHNSDAWAFTEPVGDGTSDPSWSFWPFGGVWLTRHLVDHHDFTGEPPDLAVLLGAARFVLDWLVELPDGTLGTRPSTSPENTFVAPDGLPAALTTSTTADLAMARDLLENVVRLGGPSDLVAEASAALDRLPVERVDRDGRVAEWRDDVPEAEPAHRHQSHLFRVHPGTSIDPDQAPDLARGALGTLDARGPESTGWSLAWRLNLRARLRDPAGAATMIDAFLRPVGPGHHGGGVYPNLFCAHPPFQIDGNFGFTAGVAELLLQSHAVTDGLREVHLLPTLPASWPSGSVRGLRARGGLTVDLTWDRHVLTTARLVADQDVSVLVRHGAARDRTDLCAGQAWSLTP</sequence>
<dbReference type="PIRSF" id="PIRSF007663">
    <property type="entry name" value="UCP007663"/>
    <property type="match status" value="1"/>
</dbReference>
<dbReference type="RefSeq" id="WP_175345708.1">
    <property type="nucleotide sequence ID" value="NZ_JABMCI010000035.1"/>
</dbReference>
<dbReference type="Pfam" id="PF14498">
    <property type="entry name" value="Glyco_hyd_65N_2"/>
    <property type="match status" value="1"/>
</dbReference>
<dbReference type="EMBL" id="JABMCI010000035">
    <property type="protein sequence ID" value="NUU15795.1"/>
    <property type="molecule type" value="Genomic_DNA"/>
</dbReference>
<protein>
    <submittedName>
        <fullName evidence="4">Glycoside hydrolase family 95 protein</fullName>
    </submittedName>
</protein>
<dbReference type="Gene3D" id="2.60.40.1180">
    <property type="entry name" value="Golgi alpha-mannosidase II"/>
    <property type="match status" value="1"/>
</dbReference>
<dbReference type="InterPro" id="IPR027414">
    <property type="entry name" value="GH95_N_dom"/>
</dbReference>
<reference evidence="4 5" key="1">
    <citation type="submission" date="2020-05" db="EMBL/GenBank/DDBJ databases">
        <title>Genome Sequencing of Type Strains.</title>
        <authorList>
            <person name="Lemaire J.F."/>
            <person name="Inderbitzin P."/>
            <person name="Gregorio O.A."/>
            <person name="Collins S.B."/>
            <person name="Wespe N."/>
            <person name="Knight-Connoni V."/>
        </authorList>
    </citation>
    <scope>NUCLEOTIDE SEQUENCE [LARGE SCALE GENOMIC DNA]</scope>
    <source>
        <strain evidence="4 5">ATCC 25174</strain>
    </source>
</reference>
<name>A0A7Y5ZYV6_9CELL</name>
<evidence type="ECO:0000313" key="4">
    <source>
        <dbReference type="EMBL" id="NUU15795.1"/>
    </source>
</evidence>
<dbReference type="GO" id="GO:0004560">
    <property type="term" value="F:alpha-L-fucosidase activity"/>
    <property type="evidence" value="ECO:0007669"/>
    <property type="project" value="InterPro"/>
</dbReference>
<organism evidence="4 5">
    <name type="scientific">Cellulomonas humilata</name>
    <dbReference type="NCBI Taxonomy" id="144055"/>
    <lineage>
        <taxon>Bacteria</taxon>
        <taxon>Bacillati</taxon>
        <taxon>Actinomycetota</taxon>
        <taxon>Actinomycetes</taxon>
        <taxon>Micrococcales</taxon>
        <taxon>Cellulomonadaceae</taxon>
        <taxon>Cellulomonas</taxon>
    </lineage>
</organism>
<evidence type="ECO:0000313" key="5">
    <source>
        <dbReference type="Proteomes" id="UP000565724"/>
    </source>
</evidence>
<dbReference type="PANTHER" id="PTHR31084">
    <property type="entry name" value="ALPHA-L-FUCOSIDASE 2"/>
    <property type="match status" value="1"/>
</dbReference>
<dbReference type="Proteomes" id="UP000565724">
    <property type="component" value="Unassembled WGS sequence"/>
</dbReference>
<dbReference type="AlphaFoldDB" id="A0A7Y5ZYV6"/>
<feature type="domain" description="Glycosyl hydrolase family 95 N-terminal" evidence="1">
    <location>
        <begin position="6"/>
        <end position="247"/>
    </location>
</feature>
<accession>A0A7Y5ZYV6</accession>
<feature type="domain" description="Alpha fucosidase A-like C-terminal" evidence="2">
    <location>
        <begin position="688"/>
        <end position="742"/>
    </location>
</feature>
<comment type="caution">
    <text evidence="4">The sequence shown here is derived from an EMBL/GenBank/DDBJ whole genome shotgun (WGS) entry which is preliminary data.</text>
</comment>
<dbReference type="SUPFAM" id="SSF48208">
    <property type="entry name" value="Six-hairpin glycosidases"/>
    <property type="match status" value="1"/>
</dbReference>
<evidence type="ECO:0000259" key="1">
    <source>
        <dbReference type="Pfam" id="PF14498"/>
    </source>
</evidence>
<dbReference type="InterPro" id="IPR008928">
    <property type="entry name" value="6-hairpin_glycosidase_sf"/>
</dbReference>
<gene>
    <name evidence="4" type="ORF">HP550_00835</name>
</gene>
<dbReference type="InterPro" id="IPR049053">
    <property type="entry name" value="AFCA-like_C"/>
</dbReference>
<evidence type="ECO:0000259" key="3">
    <source>
        <dbReference type="Pfam" id="PF22124"/>
    </source>
</evidence>
<keyword evidence="4" id="KW-0378">Hydrolase</keyword>
<dbReference type="GO" id="GO:0005975">
    <property type="term" value="P:carbohydrate metabolic process"/>
    <property type="evidence" value="ECO:0007669"/>
    <property type="project" value="InterPro"/>
</dbReference>